<feature type="transmembrane region" description="Helical" evidence="6">
    <location>
        <begin position="226"/>
        <end position="249"/>
    </location>
</feature>
<feature type="transmembrane region" description="Helical" evidence="6">
    <location>
        <begin position="270"/>
        <end position="289"/>
    </location>
</feature>
<feature type="transmembrane region" description="Helical" evidence="6">
    <location>
        <begin position="345"/>
        <end position="363"/>
    </location>
</feature>
<evidence type="ECO:0000256" key="1">
    <source>
        <dbReference type="ARBA" id="ARBA00004141"/>
    </source>
</evidence>
<dbReference type="CDD" id="cd13963">
    <property type="entry name" value="PT_UbiA_2"/>
    <property type="match status" value="1"/>
</dbReference>
<keyword evidence="3 6" id="KW-0812">Transmembrane</keyword>
<dbReference type="Pfam" id="PF01040">
    <property type="entry name" value="UbiA"/>
    <property type="match status" value="1"/>
</dbReference>
<evidence type="ECO:0000256" key="5">
    <source>
        <dbReference type="ARBA" id="ARBA00023136"/>
    </source>
</evidence>
<feature type="transmembrane region" description="Helical" evidence="6">
    <location>
        <begin position="390"/>
        <end position="411"/>
    </location>
</feature>
<organism evidence="7 8">
    <name type="scientific">Grimontia kaedaensis</name>
    <dbReference type="NCBI Taxonomy" id="2872157"/>
    <lineage>
        <taxon>Bacteria</taxon>
        <taxon>Pseudomonadati</taxon>
        <taxon>Pseudomonadota</taxon>
        <taxon>Gammaproteobacteria</taxon>
        <taxon>Vibrionales</taxon>
        <taxon>Vibrionaceae</taxon>
        <taxon>Grimontia</taxon>
    </lineage>
</organism>
<name>A0ABY4WWP4_9GAMM</name>
<dbReference type="InterPro" id="IPR039653">
    <property type="entry name" value="Prenyltransferase"/>
</dbReference>
<dbReference type="InterPro" id="IPR023214">
    <property type="entry name" value="HAD_sf"/>
</dbReference>
<dbReference type="PANTHER" id="PTHR11048">
    <property type="entry name" value="PRENYLTRANSFERASES"/>
    <property type="match status" value="1"/>
</dbReference>
<evidence type="ECO:0000256" key="2">
    <source>
        <dbReference type="ARBA" id="ARBA00022475"/>
    </source>
</evidence>
<gene>
    <name evidence="7" type="ORF">K6Q96_05785</name>
</gene>
<sequence length="481" mass="53135">MQFQKKSLIPKPTLVVDLDGTLLRSDILYETFWNAVGKNWRNAFLAVQALMQGKAALKRCLVSHSDIDSKTLPYNEDVIGYVKEWRTKGGRTALVTASDETVARKIAEHLDIFDETYGSNGVTNLKGEEKARFLTENYKDSGYVYVGDAEADIPVWQSASHTITVNASESLKRKAQSIDQNAEHLSPSSSKISSYLRALRPHQWLKNVLIFLPMLLAHQFDAVTLTASLLAFITFSLLASGVYVLNDLVDLASDRAHPRKCKRPFASGEIPIAHGTWMVSGLLIASFLMSLTLSPLFLAVLIGYFLTTSLYSFLLKQKPIVDICLLAGLYSIRLVAGSAATGIELSVWLLAFSTFFFLSLATVKRQAELVDSAERGLLEAKGRGYRVSDLSLVSQIAISSGYVSVLVMALYVNSPSVADLYNFPAALWGICLVLLYWVSRMVWVTSRGKMHDDPIVYAVKDQMSRLCFLLIAAFAFLGAAI</sequence>
<dbReference type="InterPro" id="IPR000537">
    <property type="entry name" value="UbiA_prenyltransferase"/>
</dbReference>
<dbReference type="EMBL" id="CP082275">
    <property type="protein sequence ID" value="USH03508.1"/>
    <property type="molecule type" value="Genomic_DNA"/>
</dbReference>
<evidence type="ECO:0000313" key="8">
    <source>
        <dbReference type="Proteomes" id="UP001056255"/>
    </source>
</evidence>
<feature type="transmembrane region" description="Helical" evidence="6">
    <location>
        <begin position="423"/>
        <end position="443"/>
    </location>
</feature>
<accession>A0ABY4WWP4</accession>
<dbReference type="RefSeq" id="WP_251878556.1">
    <property type="nucleotide sequence ID" value="NZ_CP082275.1"/>
</dbReference>
<dbReference type="Gene3D" id="1.10.357.140">
    <property type="entry name" value="UbiA prenyltransferase"/>
    <property type="match status" value="1"/>
</dbReference>
<feature type="transmembrane region" description="Helical" evidence="6">
    <location>
        <begin position="463"/>
        <end position="480"/>
    </location>
</feature>
<dbReference type="Gene3D" id="3.40.50.1000">
    <property type="entry name" value="HAD superfamily/HAD-like"/>
    <property type="match status" value="1"/>
</dbReference>
<feature type="transmembrane region" description="Helical" evidence="6">
    <location>
        <begin position="295"/>
        <end position="313"/>
    </location>
</feature>
<dbReference type="Pfam" id="PF12710">
    <property type="entry name" value="HAD"/>
    <property type="match status" value="1"/>
</dbReference>
<evidence type="ECO:0000313" key="7">
    <source>
        <dbReference type="EMBL" id="USH03508.1"/>
    </source>
</evidence>
<keyword evidence="2" id="KW-1003">Cell membrane</keyword>
<dbReference type="InterPro" id="IPR044878">
    <property type="entry name" value="UbiA_sf"/>
</dbReference>
<keyword evidence="5 6" id="KW-0472">Membrane</keyword>
<feature type="transmembrane region" description="Helical" evidence="6">
    <location>
        <begin position="320"/>
        <end position="339"/>
    </location>
</feature>
<evidence type="ECO:0000256" key="3">
    <source>
        <dbReference type="ARBA" id="ARBA00022692"/>
    </source>
</evidence>
<keyword evidence="8" id="KW-1185">Reference proteome</keyword>
<protein>
    <submittedName>
        <fullName evidence="7">UbiA family prenyltransferase</fullName>
    </submittedName>
</protein>
<evidence type="ECO:0000256" key="4">
    <source>
        <dbReference type="ARBA" id="ARBA00022989"/>
    </source>
</evidence>
<comment type="subcellular location">
    <subcellularLocation>
        <location evidence="1">Membrane</location>
        <topology evidence="1">Multi-pass membrane protein</topology>
    </subcellularLocation>
</comment>
<dbReference type="Proteomes" id="UP001056255">
    <property type="component" value="Chromosome I"/>
</dbReference>
<dbReference type="NCBIfam" id="NF006088">
    <property type="entry name" value="PRK08238.1"/>
    <property type="match status" value="1"/>
</dbReference>
<proteinExistence type="predicted"/>
<keyword evidence="4 6" id="KW-1133">Transmembrane helix</keyword>
<dbReference type="PANTHER" id="PTHR11048:SF5">
    <property type="entry name" value="DECAPRENYL-PHOSPHATE PHOSPHORIBOSYLTRANSFERASE"/>
    <property type="match status" value="1"/>
</dbReference>
<dbReference type="SUPFAM" id="SSF56784">
    <property type="entry name" value="HAD-like"/>
    <property type="match status" value="1"/>
</dbReference>
<evidence type="ECO:0000256" key="6">
    <source>
        <dbReference type="SAM" id="Phobius"/>
    </source>
</evidence>
<reference evidence="7" key="1">
    <citation type="submission" date="2021-08" db="EMBL/GenBank/DDBJ databases">
        <authorList>
            <person name="Sakaguchi M."/>
            <person name="Kikuchi T."/>
            <person name="Urbanczyk H."/>
        </authorList>
    </citation>
    <scope>NUCLEOTIDE SEQUENCE</scope>
    <source>
        <strain evidence="7">020920N</strain>
    </source>
</reference>
<dbReference type="InterPro" id="IPR036412">
    <property type="entry name" value="HAD-like_sf"/>
</dbReference>